<evidence type="ECO:0000313" key="11">
    <source>
        <dbReference type="EMBL" id="KAK7069130.1"/>
    </source>
</evidence>
<dbReference type="Gene3D" id="3.40.50.10190">
    <property type="entry name" value="BRCT domain"/>
    <property type="match status" value="1"/>
</dbReference>
<evidence type="ECO:0000259" key="9">
    <source>
        <dbReference type="Pfam" id="PF00498"/>
    </source>
</evidence>
<dbReference type="PANTHER" id="PTHR12162:SF0">
    <property type="entry name" value="NIBRIN"/>
    <property type="match status" value="1"/>
</dbReference>
<comment type="caution">
    <text evidence="11">The sequence shown here is derived from an EMBL/GenBank/DDBJ whole genome shotgun (WGS) entry which is preliminary data.</text>
</comment>
<dbReference type="InterPro" id="IPR000253">
    <property type="entry name" value="FHA_dom"/>
</dbReference>
<dbReference type="GO" id="GO:0005694">
    <property type="term" value="C:chromosome"/>
    <property type="evidence" value="ECO:0007669"/>
    <property type="project" value="UniProtKB-SubCell"/>
</dbReference>
<feature type="compositionally biased region" description="Basic and acidic residues" evidence="8">
    <location>
        <begin position="611"/>
        <end position="621"/>
    </location>
</feature>
<protein>
    <recommendedName>
        <fullName evidence="13">Nibrin</fullName>
    </recommendedName>
</protein>
<dbReference type="AlphaFoldDB" id="A0AAN9A1Q3"/>
<feature type="domain" description="Nibrin second BRCT" evidence="10">
    <location>
        <begin position="220"/>
        <end position="321"/>
    </location>
</feature>
<evidence type="ECO:0000256" key="1">
    <source>
        <dbReference type="ARBA" id="ARBA00004123"/>
    </source>
</evidence>
<keyword evidence="4" id="KW-0227">DNA damage</keyword>
<feature type="region of interest" description="Disordered" evidence="8">
    <location>
        <begin position="633"/>
        <end position="717"/>
    </location>
</feature>
<dbReference type="Pfam" id="PF16508">
    <property type="entry name" value="NIBRIN_BRCT_II"/>
    <property type="match status" value="1"/>
</dbReference>
<dbReference type="GO" id="GO:0000724">
    <property type="term" value="P:double-strand break repair via homologous recombination"/>
    <property type="evidence" value="ECO:0007669"/>
    <property type="project" value="TreeGrafter"/>
</dbReference>
<dbReference type="EMBL" id="JAXCGZ010017016">
    <property type="protein sequence ID" value="KAK7069130.1"/>
    <property type="molecule type" value="Genomic_DNA"/>
</dbReference>
<evidence type="ECO:0008006" key="13">
    <source>
        <dbReference type="Google" id="ProtNLM"/>
    </source>
</evidence>
<comment type="subcellular location">
    <subcellularLocation>
        <location evidence="2">Chromosome</location>
    </subcellularLocation>
    <subcellularLocation>
        <location evidence="1">Nucleus</location>
    </subcellularLocation>
</comment>
<keyword evidence="12" id="KW-1185">Reference proteome</keyword>
<gene>
    <name evidence="11" type="ORF">SK128_004115</name>
</gene>
<organism evidence="11 12">
    <name type="scientific">Halocaridina rubra</name>
    <name type="common">Hawaiian red shrimp</name>
    <dbReference type="NCBI Taxonomy" id="373956"/>
    <lineage>
        <taxon>Eukaryota</taxon>
        <taxon>Metazoa</taxon>
        <taxon>Ecdysozoa</taxon>
        <taxon>Arthropoda</taxon>
        <taxon>Crustacea</taxon>
        <taxon>Multicrustacea</taxon>
        <taxon>Malacostraca</taxon>
        <taxon>Eumalacostraca</taxon>
        <taxon>Eucarida</taxon>
        <taxon>Decapoda</taxon>
        <taxon>Pleocyemata</taxon>
        <taxon>Caridea</taxon>
        <taxon>Atyoidea</taxon>
        <taxon>Atyidae</taxon>
        <taxon>Halocaridina</taxon>
    </lineage>
</organism>
<dbReference type="InterPro" id="IPR040227">
    <property type="entry name" value="Nibrin-rel"/>
</dbReference>
<feature type="compositionally biased region" description="Polar residues" evidence="8">
    <location>
        <begin position="352"/>
        <end position="365"/>
    </location>
</feature>
<dbReference type="SUPFAM" id="SSF52113">
    <property type="entry name" value="BRCT domain"/>
    <property type="match status" value="1"/>
</dbReference>
<feature type="compositionally biased region" description="Basic and acidic residues" evidence="8">
    <location>
        <begin position="530"/>
        <end position="569"/>
    </location>
</feature>
<evidence type="ECO:0000256" key="3">
    <source>
        <dbReference type="ARBA" id="ARBA00022454"/>
    </source>
</evidence>
<dbReference type="GO" id="GO:0007095">
    <property type="term" value="P:mitotic G2 DNA damage checkpoint signaling"/>
    <property type="evidence" value="ECO:0007669"/>
    <property type="project" value="InterPro"/>
</dbReference>
<sequence>MWTLEGNDKNPGKVHYLPCGQTLMVSRKQGHILLTGDVSISRQHACFVVTHLENKLNDPEHWPTVKLKDLGAKYGTFVNDGIETNEKIGSERTLLDEDRIRFGRLTNMWRLKYHPLVVSTSALASGCKGELQRTFLKLGGHIVPDWSSSCDFLVMNDITLTVKVVCALAAAKPIVTPEFFSSWVDAVENGTSLPDASQYLPALKEAGIAQSEADFSPKVERKHVLDGIQFLFASSRQFKRMETAVNLAGGNAVLLCDENYELVTTKNYLLVQTTIDKIQNPARERLFLSAKDILKKNGLRAIPDSDIGLAVLYIRNDTHCNSSFKVSSILRPNSSSSAEVEVLQIYATETQTQQDNSISLTSSTRRIPPTSESSASLSSCSNKKNELMPPPANTPGPSNCDPENKENRKERKRLRTCTAETSNKRSKSVTPAELEPTQPLEITLDDDEGDDLGESQVLESKFQPKCHSTQILENDHVSCTGTINNSTNVAEPEPTAPRSIPFEPYTLPSLKTEILDEDIISTQPCEDIGEERPRDGIKEEPQSFNERKRQNVEEESRSWLECKKKKTEDENGNNLHQKRKRKDDDTLPANSRRKFVSDDDEDFFAMPAPSDRSRPRADVKRLKAEDADEYFSMTTTSRADRMRNQIKMEKVSQRVSGANETKISSTSVHEKSNSYTASVEKCPVKNDTWISSGRPNGEIADSSMKLEPADADPSESHLKRRSFAVIEFKAVMRKETLEPLSEAQNESYGGLKNFKRFKKNRPKMTSLPKIVTLSTHVGIGRAGSRSDMMDSISMTIYPEEALPDDSDDNINALFDVPVISRGARKRR</sequence>
<feature type="compositionally biased region" description="Basic and acidic residues" evidence="8">
    <location>
        <begin position="638"/>
        <end position="652"/>
    </location>
</feature>
<keyword evidence="5" id="KW-0234">DNA repair</keyword>
<dbReference type="SUPFAM" id="SSF49879">
    <property type="entry name" value="SMAD/FHA domain"/>
    <property type="match status" value="1"/>
</dbReference>
<dbReference type="Proteomes" id="UP001381693">
    <property type="component" value="Unassembled WGS sequence"/>
</dbReference>
<evidence type="ECO:0000256" key="5">
    <source>
        <dbReference type="ARBA" id="ARBA00023204"/>
    </source>
</evidence>
<feature type="compositionally biased region" description="Polar residues" evidence="8">
    <location>
        <begin position="653"/>
        <end position="677"/>
    </location>
</feature>
<feature type="region of interest" description="Disordered" evidence="8">
    <location>
        <begin position="512"/>
        <end position="621"/>
    </location>
</feature>
<evidence type="ECO:0000256" key="4">
    <source>
        <dbReference type="ARBA" id="ARBA00022763"/>
    </source>
</evidence>
<dbReference type="Gene3D" id="2.60.200.20">
    <property type="match status" value="1"/>
</dbReference>
<comment type="similarity">
    <text evidence="7">Belongs to the Nibrin family.</text>
</comment>
<dbReference type="InterPro" id="IPR043014">
    <property type="entry name" value="Nibrin_BRCT2_sf"/>
</dbReference>
<accession>A0AAN9A1Q3</accession>
<keyword evidence="6" id="KW-0539">Nucleus</keyword>
<dbReference type="InterPro" id="IPR032429">
    <property type="entry name" value="Nibrin_BRCT2"/>
</dbReference>
<dbReference type="CDD" id="cd17741">
    <property type="entry name" value="BRCT_nibrin"/>
    <property type="match status" value="1"/>
</dbReference>
<dbReference type="PANTHER" id="PTHR12162">
    <property type="entry name" value="NIBRIN-RELATED"/>
    <property type="match status" value="1"/>
</dbReference>
<dbReference type="GO" id="GO:0030870">
    <property type="term" value="C:Mre11 complex"/>
    <property type="evidence" value="ECO:0007669"/>
    <property type="project" value="InterPro"/>
</dbReference>
<dbReference type="CDD" id="cd22667">
    <property type="entry name" value="FHA_NBN"/>
    <property type="match status" value="1"/>
</dbReference>
<feature type="compositionally biased region" description="Low complexity" evidence="8">
    <location>
        <begin position="371"/>
        <end position="381"/>
    </location>
</feature>
<evidence type="ECO:0000313" key="12">
    <source>
        <dbReference type="Proteomes" id="UP001381693"/>
    </source>
</evidence>
<evidence type="ECO:0000256" key="6">
    <source>
        <dbReference type="ARBA" id="ARBA00023242"/>
    </source>
</evidence>
<reference evidence="11 12" key="1">
    <citation type="submission" date="2023-11" db="EMBL/GenBank/DDBJ databases">
        <title>Halocaridina rubra genome assembly.</title>
        <authorList>
            <person name="Smith C."/>
        </authorList>
    </citation>
    <scope>NUCLEOTIDE SEQUENCE [LARGE SCALE GENOMIC DNA]</scope>
    <source>
        <strain evidence="11">EP-1</strain>
        <tissue evidence="11">Whole</tissue>
    </source>
</reference>
<feature type="region of interest" description="Disordered" evidence="8">
    <location>
        <begin position="352"/>
        <end position="450"/>
    </location>
</feature>
<evidence type="ECO:0000256" key="8">
    <source>
        <dbReference type="SAM" id="MobiDB-lite"/>
    </source>
</evidence>
<evidence type="ECO:0000256" key="2">
    <source>
        <dbReference type="ARBA" id="ARBA00004286"/>
    </source>
</evidence>
<evidence type="ECO:0000256" key="7">
    <source>
        <dbReference type="ARBA" id="ARBA00044757"/>
    </source>
</evidence>
<proteinExistence type="inferred from homology"/>
<feature type="domain" description="FHA" evidence="9">
    <location>
        <begin position="31"/>
        <end position="103"/>
    </location>
</feature>
<keyword evidence="3" id="KW-0158">Chromosome</keyword>
<name>A0AAN9A1Q3_HALRR</name>
<dbReference type="Gene3D" id="3.40.50.10980">
    <property type="entry name" value="Nibrin, BRCT2 domain"/>
    <property type="match status" value="1"/>
</dbReference>
<dbReference type="GO" id="GO:0003684">
    <property type="term" value="F:damaged DNA binding"/>
    <property type="evidence" value="ECO:0007669"/>
    <property type="project" value="TreeGrafter"/>
</dbReference>
<dbReference type="Pfam" id="PF00498">
    <property type="entry name" value="FHA"/>
    <property type="match status" value="1"/>
</dbReference>
<dbReference type="InterPro" id="IPR036420">
    <property type="entry name" value="BRCT_dom_sf"/>
</dbReference>
<dbReference type="InterPro" id="IPR008984">
    <property type="entry name" value="SMAD_FHA_dom_sf"/>
</dbReference>
<evidence type="ECO:0000259" key="10">
    <source>
        <dbReference type="Pfam" id="PF16508"/>
    </source>
</evidence>